<dbReference type="InterPro" id="IPR009081">
    <property type="entry name" value="PP-bd_ACP"/>
</dbReference>
<feature type="region of interest" description="Disordered" evidence="1">
    <location>
        <begin position="85"/>
        <end position="106"/>
    </location>
</feature>
<name>A0ABV9TVW6_9ACTN</name>
<evidence type="ECO:0000256" key="1">
    <source>
        <dbReference type="SAM" id="MobiDB-lite"/>
    </source>
</evidence>
<proteinExistence type="predicted"/>
<keyword evidence="4" id="KW-1185">Reference proteome</keyword>
<sequence length="106" mass="11702">MADATRETVRRFVSAHLGGASVDDDEDLFAEGHVNSLFAVQVVMWVERTFDLTVARGDLDIANFRSVEAIADFVDRRNGAAEHSDFVDRRNGAAEQSEEAGAWTSR</sequence>
<dbReference type="Pfam" id="PF00550">
    <property type="entry name" value="PP-binding"/>
    <property type="match status" value="1"/>
</dbReference>
<reference evidence="4" key="1">
    <citation type="journal article" date="2019" name="Int. J. Syst. Evol. Microbiol.">
        <title>The Global Catalogue of Microorganisms (GCM) 10K type strain sequencing project: providing services to taxonomists for standard genome sequencing and annotation.</title>
        <authorList>
            <consortium name="The Broad Institute Genomics Platform"/>
            <consortium name="The Broad Institute Genome Sequencing Center for Infectious Disease"/>
            <person name="Wu L."/>
            <person name="Ma J."/>
        </authorList>
    </citation>
    <scope>NUCLEOTIDE SEQUENCE [LARGE SCALE GENOMIC DNA]</scope>
    <source>
        <strain evidence="4">KLKA75</strain>
    </source>
</reference>
<dbReference type="RefSeq" id="WP_378254720.1">
    <property type="nucleotide sequence ID" value="NZ_JBHSIT010000003.1"/>
</dbReference>
<dbReference type="InterPro" id="IPR036736">
    <property type="entry name" value="ACP-like_sf"/>
</dbReference>
<feature type="domain" description="Carrier" evidence="2">
    <location>
        <begin position="1"/>
        <end position="78"/>
    </location>
</feature>
<dbReference type="Gene3D" id="1.10.1200.10">
    <property type="entry name" value="ACP-like"/>
    <property type="match status" value="1"/>
</dbReference>
<evidence type="ECO:0000313" key="4">
    <source>
        <dbReference type="Proteomes" id="UP001595872"/>
    </source>
</evidence>
<dbReference type="SUPFAM" id="SSF47336">
    <property type="entry name" value="ACP-like"/>
    <property type="match status" value="1"/>
</dbReference>
<evidence type="ECO:0000313" key="3">
    <source>
        <dbReference type="EMBL" id="MFC4908267.1"/>
    </source>
</evidence>
<organism evidence="3 4">
    <name type="scientific">Actinomadura gamaensis</name>
    <dbReference type="NCBI Taxonomy" id="1763541"/>
    <lineage>
        <taxon>Bacteria</taxon>
        <taxon>Bacillati</taxon>
        <taxon>Actinomycetota</taxon>
        <taxon>Actinomycetes</taxon>
        <taxon>Streptosporangiales</taxon>
        <taxon>Thermomonosporaceae</taxon>
        <taxon>Actinomadura</taxon>
    </lineage>
</organism>
<protein>
    <submittedName>
        <fullName evidence="3">Acyl carrier protein</fullName>
    </submittedName>
</protein>
<comment type="caution">
    <text evidence="3">The sequence shown here is derived from an EMBL/GenBank/DDBJ whole genome shotgun (WGS) entry which is preliminary data.</text>
</comment>
<dbReference type="Proteomes" id="UP001595872">
    <property type="component" value="Unassembled WGS sequence"/>
</dbReference>
<dbReference type="EMBL" id="JBHSIT010000003">
    <property type="protein sequence ID" value="MFC4908267.1"/>
    <property type="molecule type" value="Genomic_DNA"/>
</dbReference>
<dbReference type="PROSITE" id="PS50075">
    <property type="entry name" value="CARRIER"/>
    <property type="match status" value="1"/>
</dbReference>
<gene>
    <name evidence="3" type="ORF">ACFPCY_13105</name>
</gene>
<accession>A0ABV9TVW6</accession>
<evidence type="ECO:0000259" key="2">
    <source>
        <dbReference type="PROSITE" id="PS50075"/>
    </source>
</evidence>